<dbReference type="InterPro" id="IPR002893">
    <property type="entry name" value="Znf_MYND"/>
</dbReference>
<protein>
    <recommendedName>
        <fullName evidence="4">MYND-type domain-containing protein</fullName>
    </recommendedName>
</protein>
<evidence type="ECO:0000313" key="5">
    <source>
        <dbReference type="EMBL" id="KAF2818376.1"/>
    </source>
</evidence>
<keyword evidence="2" id="KW-0863">Zinc-finger</keyword>
<reference evidence="5" key="1">
    <citation type="journal article" date="2020" name="Stud. Mycol.">
        <title>101 Dothideomycetes genomes: a test case for predicting lifestyles and emergence of pathogens.</title>
        <authorList>
            <person name="Haridas S."/>
            <person name="Albert R."/>
            <person name="Binder M."/>
            <person name="Bloem J."/>
            <person name="Labutti K."/>
            <person name="Salamov A."/>
            <person name="Andreopoulos B."/>
            <person name="Baker S."/>
            <person name="Barry K."/>
            <person name="Bills G."/>
            <person name="Bluhm B."/>
            <person name="Cannon C."/>
            <person name="Castanera R."/>
            <person name="Culley D."/>
            <person name="Daum C."/>
            <person name="Ezra D."/>
            <person name="Gonzalez J."/>
            <person name="Henrissat B."/>
            <person name="Kuo A."/>
            <person name="Liang C."/>
            <person name="Lipzen A."/>
            <person name="Lutzoni F."/>
            <person name="Magnuson J."/>
            <person name="Mondo S."/>
            <person name="Nolan M."/>
            <person name="Ohm R."/>
            <person name="Pangilinan J."/>
            <person name="Park H.-J."/>
            <person name="Ramirez L."/>
            <person name="Alfaro M."/>
            <person name="Sun H."/>
            <person name="Tritt A."/>
            <person name="Yoshinaga Y."/>
            <person name="Zwiers L.-H."/>
            <person name="Turgeon B."/>
            <person name="Goodwin S."/>
            <person name="Spatafora J."/>
            <person name="Crous P."/>
            <person name="Grigoriev I."/>
        </authorList>
    </citation>
    <scope>NUCLEOTIDE SEQUENCE</scope>
    <source>
        <strain evidence="5">CBS 113818</strain>
    </source>
</reference>
<evidence type="ECO:0000313" key="6">
    <source>
        <dbReference type="Proteomes" id="UP000799424"/>
    </source>
</evidence>
<dbReference type="Gene3D" id="6.10.140.2220">
    <property type="match status" value="1"/>
</dbReference>
<evidence type="ECO:0000256" key="2">
    <source>
        <dbReference type="ARBA" id="ARBA00022771"/>
    </source>
</evidence>
<name>A0A6A6ZBK5_9PLEO</name>
<keyword evidence="6" id="KW-1185">Reference proteome</keyword>
<keyword evidence="1" id="KW-0479">Metal-binding</keyword>
<feature type="domain" description="MYND-type" evidence="4">
    <location>
        <begin position="13"/>
        <end position="49"/>
    </location>
</feature>
<evidence type="ECO:0000256" key="1">
    <source>
        <dbReference type="ARBA" id="ARBA00022723"/>
    </source>
</evidence>
<sequence length="340" mass="38040">MTTLTANELSDLCTMCNEAGALTCGGCGSIRYRGKGCQKLGLPLHKLLCKTVNDFHEDMRPISIRTRAIYFGDDKPESRFIWLAITEESPGVLVMNLFPLTPDEEPANFVVMKDFDDSRVLGRPLGKAIRIMSSGRKRDDGSYEGIGQRPKSWEKIDKDIISRGYRSNEEDKVECLEVNCLGDQVVLNRPPVYEVGVGRSAFPKDLSPHEHGQLSARAGVPLIILDCSCSQSWTHLKYRDGKHRHENQFCPSLTRNPFPTPTTKGRPPTEPMATLIQDEPHYHGSFLVARADKKQLSPLDFASTMAYIDEIALAYAAAMNVHNSDYDPEALYARLTKESF</sequence>
<evidence type="ECO:0000256" key="3">
    <source>
        <dbReference type="ARBA" id="ARBA00022833"/>
    </source>
</evidence>
<organism evidence="5 6">
    <name type="scientific">Ophiobolus disseminans</name>
    <dbReference type="NCBI Taxonomy" id="1469910"/>
    <lineage>
        <taxon>Eukaryota</taxon>
        <taxon>Fungi</taxon>
        <taxon>Dikarya</taxon>
        <taxon>Ascomycota</taxon>
        <taxon>Pezizomycotina</taxon>
        <taxon>Dothideomycetes</taxon>
        <taxon>Pleosporomycetidae</taxon>
        <taxon>Pleosporales</taxon>
        <taxon>Pleosporineae</taxon>
        <taxon>Phaeosphaeriaceae</taxon>
        <taxon>Ophiobolus</taxon>
    </lineage>
</organism>
<dbReference type="AlphaFoldDB" id="A0A6A6ZBK5"/>
<dbReference type="EMBL" id="MU006253">
    <property type="protein sequence ID" value="KAF2818376.1"/>
    <property type="molecule type" value="Genomic_DNA"/>
</dbReference>
<accession>A0A6A6ZBK5</accession>
<evidence type="ECO:0000259" key="4">
    <source>
        <dbReference type="Pfam" id="PF01753"/>
    </source>
</evidence>
<proteinExistence type="predicted"/>
<dbReference type="Proteomes" id="UP000799424">
    <property type="component" value="Unassembled WGS sequence"/>
</dbReference>
<gene>
    <name evidence="5" type="ORF">CC86DRAFT_388994</name>
</gene>
<dbReference type="SUPFAM" id="SSF144232">
    <property type="entry name" value="HIT/MYND zinc finger-like"/>
    <property type="match status" value="1"/>
</dbReference>
<dbReference type="Pfam" id="PF01753">
    <property type="entry name" value="zf-MYND"/>
    <property type="match status" value="1"/>
</dbReference>
<dbReference type="OrthoDB" id="437457at2759"/>
<dbReference type="GO" id="GO:0008270">
    <property type="term" value="F:zinc ion binding"/>
    <property type="evidence" value="ECO:0007669"/>
    <property type="project" value="UniProtKB-KW"/>
</dbReference>
<keyword evidence="3" id="KW-0862">Zinc</keyword>